<dbReference type="RefSeq" id="WP_065659318.1">
    <property type="nucleotide sequence ID" value="NZ_CP115841.1"/>
</dbReference>
<accession>A0AA44F8W2</accession>
<evidence type="ECO:0000313" key="2">
    <source>
        <dbReference type="EMBL" id="NTC30531.1"/>
    </source>
</evidence>
<dbReference type="AlphaFoldDB" id="A0AA44F8W2"/>
<keyword evidence="1" id="KW-1133">Transmembrane helix</keyword>
<proteinExistence type="predicted"/>
<keyword evidence="1" id="KW-0812">Transmembrane</keyword>
<dbReference type="Proteomes" id="UP000702952">
    <property type="component" value="Unassembled WGS sequence"/>
</dbReference>
<evidence type="ECO:0000256" key="1">
    <source>
        <dbReference type="SAM" id="Phobius"/>
    </source>
</evidence>
<name>A0AA44F8W2_AGRTU</name>
<protein>
    <submittedName>
        <fullName evidence="2">Uncharacterized protein</fullName>
    </submittedName>
</protein>
<dbReference type="GeneID" id="92770882"/>
<evidence type="ECO:0000313" key="3">
    <source>
        <dbReference type="Proteomes" id="UP000702952"/>
    </source>
</evidence>
<organism evidence="2 3">
    <name type="scientific">Agrobacterium tumefaciens</name>
    <dbReference type="NCBI Taxonomy" id="358"/>
    <lineage>
        <taxon>Bacteria</taxon>
        <taxon>Pseudomonadati</taxon>
        <taxon>Pseudomonadota</taxon>
        <taxon>Alphaproteobacteria</taxon>
        <taxon>Hyphomicrobiales</taxon>
        <taxon>Rhizobiaceae</taxon>
        <taxon>Rhizobium/Agrobacterium group</taxon>
        <taxon>Agrobacterium</taxon>
        <taxon>Agrobacterium tumefaciens complex</taxon>
    </lineage>
</organism>
<feature type="transmembrane region" description="Helical" evidence="1">
    <location>
        <begin position="22"/>
        <end position="44"/>
    </location>
</feature>
<comment type="caution">
    <text evidence="2">The sequence shown here is derived from an EMBL/GenBank/DDBJ whole genome shotgun (WGS) entry which is preliminary data.</text>
</comment>
<gene>
    <name evidence="2" type="ORF">G6M46_20575</name>
</gene>
<dbReference type="EMBL" id="JAAMAY010000030">
    <property type="protein sequence ID" value="NTC30531.1"/>
    <property type="molecule type" value="Genomic_DNA"/>
</dbReference>
<reference evidence="2" key="1">
    <citation type="journal article" date="2020" name="Science">
        <title>Unexpected conservation and global transmission of agrobacterial virulence plasmids.</title>
        <authorList>
            <person name="Weisberg A.J."/>
            <person name="Davis E.W. 2nd"/>
            <person name="Tabima J."/>
            <person name="Belcher M.S."/>
            <person name="Miller M."/>
            <person name="Kuo C.H."/>
            <person name="Loper J.E."/>
            <person name="Grunwald N.J."/>
            <person name="Putnam M.L."/>
            <person name="Chang J.H."/>
        </authorList>
    </citation>
    <scope>NUCLEOTIDE SEQUENCE</scope>
    <source>
        <strain evidence="2">17-1853-1a</strain>
    </source>
</reference>
<sequence>MTKTAQAREAYNLYQQKNLARLIFHAIKLFLYTAVPATVIAYLTDHISGLFYILAPFFIYLSFPFWFGLYVSSALLAQMAGESLGKKTLLGDNPTFPDVTFHLTGFRVKDESNES</sequence>
<keyword evidence="1" id="KW-0472">Membrane</keyword>
<feature type="transmembrane region" description="Helical" evidence="1">
    <location>
        <begin position="50"/>
        <end position="77"/>
    </location>
</feature>